<evidence type="ECO:0000313" key="6">
    <source>
        <dbReference type="Proteomes" id="UP000188268"/>
    </source>
</evidence>
<evidence type="ECO:0000259" key="4">
    <source>
        <dbReference type="Pfam" id="PF23080"/>
    </source>
</evidence>
<feature type="compositionally biased region" description="Basic and acidic residues" evidence="2">
    <location>
        <begin position="435"/>
        <end position="444"/>
    </location>
</feature>
<dbReference type="Gramene" id="OMO51991">
    <property type="protein sequence ID" value="OMO51991"/>
    <property type="gene ID" value="CCACVL1_29450"/>
</dbReference>
<sequence length="1182" mass="132910">MENGHDGKLADKLSGLALNDKEIKDSSNDDSLFQVMKAVEAAEATIKQQAEENSRLRAELQKKMEQLEKIKVGSGSNPNASANEAIKMNLNGTLNAFRPPPVAASDNNPSTAPSHLSSPSTARSISPTRYQLEGEYDSRLPQGLMQMPQENNSNSLWKQDVSVKIRENEDEIMQLRKQLAEYSIKEAQIRNEKYVLEKRIAYMRLAFDQQQQDLVDAASKALSYRQDIIEENIRLTYQLQAAQQERTTFVSSLLPLLAEYSLQPPVPDAQSIVSNVKVLFKHLQEKLIITESKLKESQYQLTPWRSDVNQSNFPPQSPSHSLGATLTTSSKNGLELVPQPAYSQGMTQIASDAQTESNWDLPGQHQGGLGGGIASNNMEYSPIASRTSAANEIQTQLAVTRGDMHAARYGEETINKQVKFRDPVSNNSEMDDPDTEGHQMEREPPNWGSGNSPYETGVDDPSSSYPPYLPPVLEESSYSEAADDDPLPAIEGLQISGEAYPGRELQACGYSINGTTSCNFEWVRYMEDGSVNYIEGAKQPNYLVTADDVDTYLCIEVQPLDNRKRKGDLVKVFANEHKKITCDPEMQSHIENTLYSGHASYKVSFSTGFLDIWEPATLTIKREGYSIKCTGANGLVVTEKFSPSTQIQVIFGDPTEFVIIGSNGAQRTLKADRSSNDVSCSRDTIVLTFRLFVIRAGERRKGKKRGLFFNKFKSSKISMASLEEQVASLAKAVESLANNIKEKDEQISFLMMKVVENKGKDKPQILQQVDDNKNVPEFGENSTKIAAEDLQSISSDQIKELIKEAIKDQAENIAPLSYTYAKPYSQRIDCMKMPDNYQPPKFQQFDGKGNPRQHVAHFVETCNNAGTYGDLMVKQFVRSLKGNAFDWYTDLEPGSIDNWEQLEHEFLNRFYSTRRIVSLIELTSTRQCKDEAVIDYINRWRNLSLNCREKLSEASALDMCIQGMNWTLRYILQGINQKLLEELATRAHDMELSIAVGGNQEPLVREPTEHKGGKFVTKEVESKQSMAVSIKSFKTANDSKKVKSKSSQEKIKISLKEKREKEYPFLDSDVPKMLEELLKFDLIQLPEMKRPEEADKVNDPNYCKFHRLISHPVEKCFILKDKIMELYKEGMIEFDDEVATSNFVMAIPIPSMKFGSFDPMKMHAKLTSNDDVKQANGGNARS</sequence>
<feature type="domain" description="Retrotransposon gag" evidence="3">
    <location>
        <begin position="876"/>
        <end position="965"/>
    </location>
</feature>
<dbReference type="Gene3D" id="2.60.40.2700">
    <property type="match status" value="1"/>
</dbReference>
<evidence type="ECO:0000256" key="2">
    <source>
        <dbReference type="SAM" id="MobiDB-lite"/>
    </source>
</evidence>
<feature type="compositionally biased region" description="Polar residues" evidence="2">
    <location>
        <begin position="105"/>
        <end position="128"/>
    </location>
</feature>
<keyword evidence="1" id="KW-0175">Coiled coil</keyword>
<evidence type="ECO:0000313" key="5">
    <source>
        <dbReference type="EMBL" id="OMO51991.1"/>
    </source>
</evidence>
<reference evidence="5 6" key="1">
    <citation type="submission" date="2013-09" db="EMBL/GenBank/DDBJ databases">
        <title>Corchorus capsularis genome sequencing.</title>
        <authorList>
            <person name="Alam M."/>
            <person name="Haque M.S."/>
            <person name="Islam M.S."/>
            <person name="Emdad E.M."/>
            <person name="Islam M.M."/>
            <person name="Ahmed B."/>
            <person name="Halim A."/>
            <person name="Hossen Q.M.M."/>
            <person name="Hossain M.Z."/>
            <person name="Ahmed R."/>
            <person name="Khan M.M."/>
            <person name="Islam R."/>
            <person name="Rashid M.M."/>
            <person name="Khan S.A."/>
            <person name="Rahman M.S."/>
            <person name="Alam M."/>
        </authorList>
    </citation>
    <scope>NUCLEOTIDE SEQUENCE [LARGE SCALE GENOMIC DNA]</scope>
    <source>
        <strain evidence="6">cv. CVL-1</strain>
        <tissue evidence="5">Whole seedling</tissue>
    </source>
</reference>
<dbReference type="STRING" id="210143.A0A1R3G1M7"/>
<organism evidence="5 6">
    <name type="scientific">Corchorus capsularis</name>
    <name type="common">Jute</name>
    <dbReference type="NCBI Taxonomy" id="210143"/>
    <lineage>
        <taxon>Eukaryota</taxon>
        <taxon>Viridiplantae</taxon>
        <taxon>Streptophyta</taxon>
        <taxon>Embryophyta</taxon>
        <taxon>Tracheophyta</taxon>
        <taxon>Spermatophyta</taxon>
        <taxon>Magnoliopsida</taxon>
        <taxon>eudicotyledons</taxon>
        <taxon>Gunneridae</taxon>
        <taxon>Pentapetalae</taxon>
        <taxon>rosids</taxon>
        <taxon>malvids</taxon>
        <taxon>Malvales</taxon>
        <taxon>Malvaceae</taxon>
        <taxon>Grewioideae</taxon>
        <taxon>Apeibeae</taxon>
        <taxon>Corchorus</taxon>
    </lineage>
</organism>
<dbReference type="Pfam" id="PF03732">
    <property type="entry name" value="Retrotrans_gag"/>
    <property type="match status" value="1"/>
</dbReference>
<feature type="coiled-coil region" evidence="1">
    <location>
        <begin position="158"/>
        <end position="192"/>
    </location>
</feature>
<feature type="region of interest" description="Disordered" evidence="2">
    <location>
        <begin position="97"/>
        <end position="128"/>
    </location>
</feature>
<dbReference type="EMBL" id="AWWV01015625">
    <property type="protein sequence ID" value="OMO51991.1"/>
    <property type="molecule type" value="Genomic_DNA"/>
</dbReference>
<dbReference type="AlphaFoldDB" id="A0A1R3G1M7"/>
<dbReference type="InterPro" id="IPR005162">
    <property type="entry name" value="Retrotrans_gag_dom"/>
</dbReference>
<keyword evidence="6" id="KW-1185">Reference proteome</keyword>
<dbReference type="Proteomes" id="UP000188268">
    <property type="component" value="Unassembled WGS sequence"/>
</dbReference>
<feature type="region of interest" description="Disordered" evidence="2">
    <location>
        <begin position="416"/>
        <end position="465"/>
    </location>
</feature>
<dbReference type="OrthoDB" id="1937889at2759"/>
<dbReference type="GO" id="GO:0005886">
    <property type="term" value="C:plasma membrane"/>
    <property type="evidence" value="ECO:0007669"/>
    <property type="project" value="TreeGrafter"/>
</dbReference>
<protein>
    <submittedName>
        <fullName evidence="5">Retrotransposon gag protein</fullName>
    </submittedName>
</protein>
<accession>A0A1R3G1M7</accession>
<feature type="domain" description="DUF7046" evidence="4">
    <location>
        <begin position="607"/>
        <end position="704"/>
    </location>
</feature>
<dbReference type="PANTHER" id="PTHR31149">
    <property type="entry name" value="EXPRESSED PROTEIN"/>
    <property type="match status" value="1"/>
</dbReference>
<dbReference type="FunFam" id="2.60.40.2700:FF:000001">
    <property type="entry name" value="Transmembrane protein"/>
    <property type="match status" value="1"/>
</dbReference>
<dbReference type="InterPro" id="IPR055474">
    <property type="entry name" value="DUF7046"/>
</dbReference>
<evidence type="ECO:0000256" key="1">
    <source>
        <dbReference type="SAM" id="Coils"/>
    </source>
</evidence>
<gene>
    <name evidence="5" type="ORF">CCACVL1_29450</name>
</gene>
<feature type="coiled-coil region" evidence="1">
    <location>
        <begin position="719"/>
        <end position="753"/>
    </location>
</feature>
<name>A0A1R3G1M7_COCAP</name>
<dbReference type="PANTHER" id="PTHR31149:SF10">
    <property type="entry name" value="OS05G0100900 PROTEIN"/>
    <property type="match status" value="1"/>
</dbReference>
<proteinExistence type="predicted"/>
<comment type="caution">
    <text evidence="5">The sequence shown here is derived from an EMBL/GenBank/DDBJ whole genome shotgun (WGS) entry which is preliminary data.</text>
</comment>
<evidence type="ECO:0000259" key="3">
    <source>
        <dbReference type="Pfam" id="PF03732"/>
    </source>
</evidence>
<feature type="coiled-coil region" evidence="1">
    <location>
        <begin position="39"/>
        <end position="70"/>
    </location>
</feature>
<dbReference type="Pfam" id="PF23080">
    <property type="entry name" value="DUF7046"/>
    <property type="match status" value="1"/>
</dbReference>